<dbReference type="AlphaFoldDB" id="A0AAX4PAS6"/>
<feature type="region of interest" description="Disordered" evidence="1">
    <location>
        <begin position="138"/>
        <end position="175"/>
    </location>
</feature>
<keyword evidence="3" id="KW-1185">Reference proteome</keyword>
<accession>A0AAX4PAS6</accession>
<gene>
    <name evidence="2" type="ORF">HKI87_07g46370</name>
</gene>
<dbReference type="Proteomes" id="UP001472866">
    <property type="component" value="Chromosome 07"/>
</dbReference>
<evidence type="ECO:0000256" key="1">
    <source>
        <dbReference type="SAM" id="MobiDB-lite"/>
    </source>
</evidence>
<evidence type="ECO:0000313" key="3">
    <source>
        <dbReference type="Proteomes" id="UP001472866"/>
    </source>
</evidence>
<reference evidence="2 3" key="1">
    <citation type="submission" date="2024-03" db="EMBL/GenBank/DDBJ databases">
        <title>Complete genome sequence of the green alga Chloropicon roscoffensis RCC1871.</title>
        <authorList>
            <person name="Lemieux C."/>
            <person name="Pombert J.-F."/>
            <person name="Otis C."/>
            <person name="Turmel M."/>
        </authorList>
    </citation>
    <scope>NUCLEOTIDE SEQUENCE [LARGE SCALE GENOMIC DNA]</scope>
    <source>
        <strain evidence="2 3">RCC1871</strain>
    </source>
</reference>
<feature type="compositionally biased region" description="Basic and acidic residues" evidence="1">
    <location>
        <begin position="188"/>
        <end position="197"/>
    </location>
</feature>
<feature type="compositionally biased region" description="Pro residues" evidence="1">
    <location>
        <begin position="254"/>
        <end position="269"/>
    </location>
</feature>
<organism evidence="2 3">
    <name type="scientific">Chloropicon roscoffensis</name>
    <dbReference type="NCBI Taxonomy" id="1461544"/>
    <lineage>
        <taxon>Eukaryota</taxon>
        <taxon>Viridiplantae</taxon>
        <taxon>Chlorophyta</taxon>
        <taxon>Chloropicophyceae</taxon>
        <taxon>Chloropicales</taxon>
        <taxon>Chloropicaceae</taxon>
        <taxon>Chloropicon</taxon>
    </lineage>
</organism>
<dbReference type="EMBL" id="CP151507">
    <property type="protein sequence ID" value="WZN63092.1"/>
    <property type="molecule type" value="Genomic_DNA"/>
</dbReference>
<feature type="compositionally biased region" description="Polar residues" evidence="1">
    <location>
        <begin position="165"/>
        <end position="174"/>
    </location>
</feature>
<feature type="region of interest" description="Disordered" evidence="1">
    <location>
        <begin position="188"/>
        <end position="298"/>
    </location>
</feature>
<protein>
    <submittedName>
        <fullName evidence="2">Uncharacterized protein</fullName>
    </submittedName>
</protein>
<name>A0AAX4PAS6_9CHLO</name>
<sequence>MALTCAEALRARASVVVPRPPIGKGFYLAEEDGDRASSLTCLSRLGPSPEVEEATCAREAAVMKPAGLVRNLAQRVQKLKRKRKGTRFSMMESRESNSSLGGFADVRKNLAISSFPESAGEARGRGGNEDGAVAPVMKRARRAAEEHQSRPHRHAFSFESDTLRSDTSGGSSFGTKLEGLLQRHEAQMRDLKSRQKGELQLLLHSVSKPDGGPRPREVQWRSPTPELPASSGSGLGFPDEDAGGLAVDQGAGGPCPPASTPQPPPPPPASNTRKTPRRTGNGRGWHGHEKSSKAWWQV</sequence>
<proteinExistence type="predicted"/>
<evidence type="ECO:0000313" key="2">
    <source>
        <dbReference type="EMBL" id="WZN63092.1"/>
    </source>
</evidence>